<keyword evidence="1" id="KW-0732">Signal</keyword>
<feature type="non-terminal residue" evidence="2">
    <location>
        <position position="107"/>
    </location>
</feature>
<dbReference type="AlphaFoldDB" id="A0A023EZW2"/>
<reference evidence="2" key="1">
    <citation type="journal article" date="2014" name="PLoS Negl. Trop. Dis.">
        <title>An updated insight into the Sialotranscriptome of Triatoma infestans: developmental stage and geographic variations.</title>
        <authorList>
            <person name="Schwarz A."/>
            <person name="Medrano-Mercado N."/>
            <person name="Schaub G.A."/>
            <person name="Struchiner C.J."/>
            <person name="Bargues M.D."/>
            <person name="Levy M.Z."/>
            <person name="Ribeiro J.M."/>
        </authorList>
    </citation>
    <scope>NUCLEOTIDE SEQUENCE</scope>
    <source>
        <strain evidence="2">Chile</strain>
        <tissue evidence="2">Salivary glands</tissue>
    </source>
</reference>
<name>A0A023EZW2_TRIIF</name>
<evidence type="ECO:0000313" key="2">
    <source>
        <dbReference type="EMBL" id="JAC14797.1"/>
    </source>
</evidence>
<accession>A0A023EZW2</accession>
<proteinExistence type="evidence at transcript level"/>
<feature type="chain" id="PRO_5001514644" evidence="1">
    <location>
        <begin position="19"/>
        <end position="107"/>
    </location>
</feature>
<evidence type="ECO:0000256" key="1">
    <source>
        <dbReference type="SAM" id="SignalP"/>
    </source>
</evidence>
<dbReference type="EMBL" id="GBBI01003915">
    <property type="protein sequence ID" value="JAC14797.1"/>
    <property type="molecule type" value="mRNA"/>
</dbReference>
<feature type="signal peptide" evidence="1">
    <location>
        <begin position="1"/>
        <end position="18"/>
    </location>
</feature>
<sequence length="107" mass="12022">MATLLPTILCLIISLAQSFNATTSHIWKGSRVDILSSKTSKPSVDYSISYLQKMYWIALHLPTESATIIQAHLLQAPCLILVSMQNLISLKIIDPHTFSKKKKKKKK</sequence>
<protein>
    <submittedName>
        <fullName evidence="2">Putative secreted protein</fullName>
    </submittedName>
</protein>
<organism evidence="2">
    <name type="scientific">Triatoma infestans</name>
    <name type="common">Assassin bug</name>
    <dbReference type="NCBI Taxonomy" id="30076"/>
    <lineage>
        <taxon>Eukaryota</taxon>
        <taxon>Metazoa</taxon>
        <taxon>Ecdysozoa</taxon>
        <taxon>Arthropoda</taxon>
        <taxon>Hexapoda</taxon>
        <taxon>Insecta</taxon>
        <taxon>Pterygota</taxon>
        <taxon>Neoptera</taxon>
        <taxon>Paraneoptera</taxon>
        <taxon>Hemiptera</taxon>
        <taxon>Heteroptera</taxon>
        <taxon>Panheteroptera</taxon>
        <taxon>Cimicomorpha</taxon>
        <taxon>Reduviidae</taxon>
        <taxon>Triatominae</taxon>
        <taxon>Triatoma</taxon>
    </lineage>
</organism>